<feature type="region of interest" description="Disordered" evidence="1">
    <location>
        <begin position="55"/>
        <end position="241"/>
    </location>
</feature>
<feature type="compositionally biased region" description="Basic and acidic residues" evidence="1">
    <location>
        <begin position="58"/>
        <end position="67"/>
    </location>
</feature>
<organism evidence="3 4">
    <name type="scientific">Roseivirga thermotolerans</name>
    <dbReference type="NCBI Taxonomy" id="1758176"/>
    <lineage>
        <taxon>Bacteria</taxon>
        <taxon>Pseudomonadati</taxon>
        <taxon>Bacteroidota</taxon>
        <taxon>Cytophagia</taxon>
        <taxon>Cytophagales</taxon>
        <taxon>Roseivirgaceae</taxon>
        <taxon>Roseivirga</taxon>
    </lineage>
</organism>
<comment type="caution">
    <text evidence="3">The sequence shown here is derived from an EMBL/GenBank/DDBJ whole genome shotgun (WGS) entry which is preliminary data.</text>
</comment>
<dbReference type="EMBL" id="BNAG01000004">
    <property type="protein sequence ID" value="GHE73497.1"/>
    <property type="molecule type" value="Genomic_DNA"/>
</dbReference>
<gene>
    <name evidence="3" type="ORF">GCM10011340_32730</name>
</gene>
<keyword evidence="2" id="KW-0472">Membrane</keyword>
<dbReference type="RefSeq" id="WP_189631361.1">
    <property type="nucleotide sequence ID" value="NZ_BNAG01000004.1"/>
</dbReference>
<dbReference type="Proteomes" id="UP000658258">
    <property type="component" value="Unassembled WGS sequence"/>
</dbReference>
<reference evidence="4" key="1">
    <citation type="journal article" date="2019" name="Int. J. Syst. Evol. Microbiol.">
        <title>The Global Catalogue of Microorganisms (GCM) 10K type strain sequencing project: providing services to taxonomists for standard genome sequencing and annotation.</title>
        <authorList>
            <consortium name="The Broad Institute Genomics Platform"/>
            <consortium name="The Broad Institute Genome Sequencing Center for Infectious Disease"/>
            <person name="Wu L."/>
            <person name="Ma J."/>
        </authorList>
    </citation>
    <scope>NUCLEOTIDE SEQUENCE [LARGE SCALE GENOMIC DNA]</scope>
    <source>
        <strain evidence="4">CGMCC 1.15111</strain>
    </source>
</reference>
<evidence type="ECO:0000313" key="3">
    <source>
        <dbReference type="EMBL" id="GHE73497.1"/>
    </source>
</evidence>
<accession>A0ABQ3I8K5</accession>
<feature type="transmembrane region" description="Helical" evidence="2">
    <location>
        <begin position="12"/>
        <end position="33"/>
    </location>
</feature>
<feature type="compositionally biased region" description="Basic and acidic residues" evidence="1">
    <location>
        <begin position="138"/>
        <end position="189"/>
    </location>
</feature>
<feature type="compositionally biased region" description="Polar residues" evidence="1">
    <location>
        <begin position="209"/>
        <end position="219"/>
    </location>
</feature>
<name>A0ABQ3I8K5_9BACT</name>
<keyword evidence="2" id="KW-0812">Transmembrane</keyword>
<keyword evidence="2" id="KW-1133">Transmembrane helix</keyword>
<protein>
    <recommendedName>
        <fullName evidence="5">TonB C-terminal domain-containing protein</fullName>
    </recommendedName>
</protein>
<keyword evidence="4" id="KW-1185">Reference proteome</keyword>
<feature type="compositionally biased region" description="Acidic residues" evidence="1">
    <location>
        <begin position="68"/>
        <end position="92"/>
    </location>
</feature>
<feature type="compositionally biased region" description="Polar residues" evidence="1">
    <location>
        <begin position="107"/>
        <end position="116"/>
    </location>
</feature>
<evidence type="ECO:0000313" key="4">
    <source>
        <dbReference type="Proteomes" id="UP000658258"/>
    </source>
</evidence>
<sequence>MSDQEKKDKRFSIVVSAIIHSSLIALFLILVAWRAPDPPLPEYGIELNLGFQEAGSGDLERNNKAEIEETENDTPPDAESDTDNSETEETEQQVEQKTEKAEVKQTPQEQPKTTPVTEKPKEAPPVEQTVKETVTSPEKSEVKVEEKTTPVTETKKETTTPPKQEETKKEEVKPKVEEKKEEPKPKPVIDNRALMGGKKTNTDSKEKASNNQGTQTDTRGNMGDPKGKTNTKGTDPGGADLGVSYSLDGWKWQSPPAEKDDSQIDGVIKFSIEVDDRGKVLRATIIPGTTISDNTVVDFYRKQVLNLKFIQTDMSKAPAPISKGEVTFVIKTN</sequence>
<proteinExistence type="predicted"/>
<evidence type="ECO:0008006" key="5">
    <source>
        <dbReference type="Google" id="ProtNLM"/>
    </source>
</evidence>
<evidence type="ECO:0000256" key="1">
    <source>
        <dbReference type="SAM" id="MobiDB-lite"/>
    </source>
</evidence>
<feature type="compositionally biased region" description="Basic and acidic residues" evidence="1">
    <location>
        <begin position="94"/>
        <end position="103"/>
    </location>
</feature>
<evidence type="ECO:0000256" key="2">
    <source>
        <dbReference type="SAM" id="Phobius"/>
    </source>
</evidence>